<dbReference type="AlphaFoldDB" id="A0A6V8KMA9"/>
<evidence type="ECO:0000259" key="2">
    <source>
        <dbReference type="Pfam" id="PF01833"/>
    </source>
</evidence>
<reference evidence="3 4" key="2">
    <citation type="submission" date="2020-03" db="EMBL/GenBank/DDBJ databases">
        <authorList>
            <person name="Ichikawa N."/>
            <person name="Kimura A."/>
            <person name="Kitahashi Y."/>
            <person name="Uohara A."/>
        </authorList>
    </citation>
    <scope>NUCLEOTIDE SEQUENCE [LARGE SCALE GENOMIC DNA]</scope>
    <source>
        <strain evidence="3 4">NBRC 108639</strain>
    </source>
</reference>
<feature type="transmembrane region" description="Helical" evidence="1">
    <location>
        <begin position="49"/>
        <end position="69"/>
    </location>
</feature>
<feature type="transmembrane region" description="Helical" evidence="1">
    <location>
        <begin position="161"/>
        <end position="181"/>
    </location>
</feature>
<dbReference type="Gene3D" id="2.60.40.10">
    <property type="entry name" value="Immunoglobulins"/>
    <property type="match status" value="1"/>
</dbReference>
<evidence type="ECO:0000313" key="3">
    <source>
        <dbReference type="EMBL" id="GFJ86293.1"/>
    </source>
</evidence>
<keyword evidence="4" id="KW-1185">Reference proteome</keyword>
<gene>
    <name evidence="3" type="ORF">Phou_104730</name>
</gene>
<reference evidence="3 4" key="1">
    <citation type="submission" date="2020-03" db="EMBL/GenBank/DDBJ databases">
        <title>Whole genome shotgun sequence of Phytohabitans houttuyneae NBRC 108639.</title>
        <authorList>
            <person name="Komaki H."/>
            <person name="Tamura T."/>
        </authorList>
    </citation>
    <scope>NUCLEOTIDE SEQUENCE [LARGE SCALE GENOMIC DNA]</scope>
    <source>
        <strain evidence="3 4">NBRC 108639</strain>
    </source>
</reference>
<dbReference type="GO" id="GO:0005975">
    <property type="term" value="P:carbohydrate metabolic process"/>
    <property type="evidence" value="ECO:0007669"/>
    <property type="project" value="UniProtKB-ARBA"/>
</dbReference>
<comment type="caution">
    <text evidence="3">The sequence shown here is derived from an EMBL/GenBank/DDBJ whole genome shotgun (WGS) entry which is preliminary data.</text>
</comment>
<dbReference type="SUPFAM" id="SSF81296">
    <property type="entry name" value="E set domains"/>
    <property type="match status" value="1"/>
</dbReference>
<accession>A0A6V8KMA9</accession>
<keyword evidence="1" id="KW-0812">Transmembrane</keyword>
<name>A0A6V8KMA9_9ACTN</name>
<feature type="domain" description="IPT/TIG" evidence="2">
    <location>
        <begin position="325"/>
        <end position="388"/>
    </location>
</feature>
<keyword evidence="1" id="KW-0472">Membrane</keyword>
<dbReference type="InterPro" id="IPR014756">
    <property type="entry name" value="Ig_E-set"/>
</dbReference>
<sequence>MLGATMGGNIIRGRVWQRLGVLVAVLIPVVFVIALLARDVDGFAFTPRWSAVFAAWALLTITLVLDMLVRLQADESVEKTVRAAAPQVEAARNAAGDIADAARAGGGAAATDADAQAASKVAVSATAEQAAAQVRARRAGMKSLVIGSDGRASTSKVQAVLWTYAVLFTLVYMSVLGRRLFGGLDTPGVRRYGDAMKEFLDAGFRPEYIALLGLPIAGAVAAKGIISGKVANEQIVKTPDTSEPGVGRGLAELVSGDKGQADLLDFQYAAFNLVTLMYFFIIFATTSAIEPSKGLPTIPATLLSLAGVSTLAYLAKKQLETGLAPVVTSVTPMRVRLGTDREILITGEGFHAQGRAATTFNQVLLDGRPLPVREWAPTSVTAVLPTNVDRKALEALGWKANPAAEIIVRDDTGSGSPAVKIDVQLP</sequence>
<dbReference type="EMBL" id="BLPF01000005">
    <property type="protein sequence ID" value="GFJ86293.1"/>
    <property type="molecule type" value="Genomic_DNA"/>
</dbReference>
<feature type="transmembrane region" description="Helical" evidence="1">
    <location>
        <begin position="19"/>
        <end position="37"/>
    </location>
</feature>
<evidence type="ECO:0000313" key="4">
    <source>
        <dbReference type="Proteomes" id="UP000482800"/>
    </source>
</evidence>
<evidence type="ECO:0000256" key="1">
    <source>
        <dbReference type="SAM" id="Phobius"/>
    </source>
</evidence>
<dbReference type="Pfam" id="PF01833">
    <property type="entry name" value="TIG"/>
    <property type="match status" value="1"/>
</dbReference>
<proteinExistence type="predicted"/>
<dbReference type="InterPro" id="IPR002909">
    <property type="entry name" value="IPT_dom"/>
</dbReference>
<organism evidence="3 4">
    <name type="scientific">Phytohabitans houttuyneae</name>
    <dbReference type="NCBI Taxonomy" id="1076126"/>
    <lineage>
        <taxon>Bacteria</taxon>
        <taxon>Bacillati</taxon>
        <taxon>Actinomycetota</taxon>
        <taxon>Actinomycetes</taxon>
        <taxon>Micromonosporales</taxon>
        <taxon>Micromonosporaceae</taxon>
    </lineage>
</organism>
<feature type="transmembrane region" description="Helical" evidence="1">
    <location>
        <begin position="295"/>
        <end position="315"/>
    </location>
</feature>
<keyword evidence="1" id="KW-1133">Transmembrane helix</keyword>
<protein>
    <recommendedName>
        <fullName evidence="2">IPT/TIG domain-containing protein</fullName>
    </recommendedName>
</protein>
<dbReference type="InterPro" id="IPR013783">
    <property type="entry name" value="Ig-like_fold"/>
</dbReference>
<dbReference type="Proteomes" id="UP000482800">
    <property type="component" value="Unassembled WGS sequence"/>
</dbReference>
<feature type="transmembrane region" description="Helical" evidence="1">
    <location>
        <begin position="268"/>
        <end position="289"/>
    </location>
</feature>